<proteinExistence type="predicted"/>
<reference evidence="1 2" key="1">
    <citation type="submission" date="2018-09" db="EMBL/GenBank/DDBJ databases">
        <title>Complete genome sequence of Euzebya sp. DY32-46 isolated from seawater of Pacific Ocean.</title>
        <authorList>
            <person name="Xu L."/>
            <person name="Wu Y.-H."/>
            <person name="Xu X.-W."/>
        </authorList>
    </citation>
    <scope>NUCLEOTIDE SEQUENCE [LARGE SCALE GENOMIC DNA]</scope>
    <source>
        <strain evidence="1 2">DY32-46</strain>
    </source>
</reference>
<keyword evidence="2" id="KW-1185">Reference proteome</keyword>
<dbReference type="Proteomes" id="UP000264006">
    <property type="component" value="Chromosome"/>
</dbReference>
<name>A0A346XZW9_9ACTN</name>
<dbReference type="PIRSF" id="PIRSF012608">
    <property type="entry name" value="UCP012608"/>
    <property type="match status" value="1"/>
</dbReference>
<accession>A0A346XZW9</accession>
<protein>
    <recommendedName>
        <fullName evidence="3">DUF2332 domain-containing protein</fullName>
    </recommendedName>
</protein>
<dbReference type="KEGG" id="euz:DVS28_a3090"/>
<gene>
    <name evidence="1" type="ORF">DVS28_a3090</name>
</gene>
<evidence type="ECO:0000313" key="1">
    <source>
        <dbReference type="EMBL" id="AXV07766.1"/>
    </source>
</evidence>
<evidence type="ECO:0000313" key="2">
    <source>
        <dbReference type="Proteomes" id="UP000264006"/>
    </source>
</evidence>
<dbReference type="InterPro" id="IPR011200">
    <property type="entry name" value="UCP012608"/>
</dbReference>
<dbReference type="EMBL" id="CP031165">
    <property type="protein sequence ID" value="AXV07766.1"/>
    <property type="molecule type" value="Genomic_DNA"/>
</dbReference>
<dbReference type="Pfam" id="PF10094">
    <property type="entry name" value="DUF2332"/>
    <property type="match status" value="1"/>
</dbReference>
<organism evidence="1 2">
    <name type="scientific">Euzebya pacifica</name>
    <dbReference type="NCBI Taxonomy" id="1608957"/>
    <lineage>
        <taxon>Bacteria</taxon>
        <taxon>Bacillati</taxon>
        <taxon>Actinomycetota</taxon>
        <taxon>Nitriliruptoria</taxon>
        <taxon>Euzebyales</taxon>
    </lineage>
</organism>
<sequence length="377" mass="40218">MTTMTLPPSAGRPATEADRSRLVARLRNQATSAADLGSPMYATLLRGAATDVDLGGPCWRVMSGFADQPDSQALPLRFMAGVHRLVLRRHAPALAMHYPSVGGTAGLEGLWSTFLSTVANHAEELIELTGLPCQTNEVGRSAALGPGLAWLAAQHDLPLHHREIGTSAGLNLRWDAFRYGTTDGTSTWGPADSPVDLVGHWVDPPTDLPTTVEVASREGCDPNLLDPASQDDRETLTAAVWADMPARHGRLKGALALAEAIPATTTRAGAGEWLADVLPDRPDGLTVVSHSVVWRYVPTDEQDAVIRLLDDVGGSATASSPLVWLRLEPRPPAMVYDGTPYPLLATTWPGGETVELGVAQAHGQDLRWSPRPFVPDS</sequence>
<evidence type="ECO:0008006" key="3">
    <source>
        <dbReference type="Google" id="ProtNLM"/>
    </source>
</evidence>
<dbReference type="AlphaFoldDB" id="A0A346XZW9"/>